<dbReference type="GO" id="GO:0008237">
    <property type="term" value="F:metallopeptidase activity"/>
    <property type="evidence" value="ECO:0007669"/>
    <property type="project" value="InterPro"/>
</dbReference>
<name>A0A4T3EWJ2_9SPHN</name>
<protein>
    <submittedName>
        <fullName evidence="1">Uncharacterized protein</fullName>
    </submittedName>
</protein>
<dbReference type="OrthoDB" id="514320at2"/>
<evidence type="ECO:0000313" key="2">
    <source>
        <dbReference type="Proteomes" id="UP000309389"/>
    </source>
</evidence>
<accession>A0A4T3EWJ2</accession>
<gene>
    <name evidence="1" type="ORF">E5222_14345</name>
</gene>
<dbReference type="Pfam" id="PF20328">
    <property type="entry name" value="DUF6623"/>
    <property type="match status" value="1"/>
</dbReference>
<dbReference type="EMBL" id="SSHH01000004">
    <property type="protein sequence ID" value="TIX48916.1"/>
    <property type="molecule type" value="Genomic_DNA"/>
</dbReference>
<dbReference type="SUPFAM" id="SSF55486">
    <property type="entry name" value="Metalloproteases ('zincins'), catalytic domain"/>
    <property type="match status" value="1"/>
</dbReference>
<keyword evidence="2" id="KW-1185">Reference proteome</keyword>
<dbReference type="Gene3D" id="3.40.390.10">
    <property type="entry name" value="Collagenase (Catalytic Domain)"/>
    <property type="match status" value="1"/>
</dbReference>
<reference evidence="1 2" key="1">
    <citation type="submission" date="2019-04" db="EMBL/GenBank/DDBJ databases">
        <title>Altererythrobacter aquimixticola sp. nov., isolated from sediment of junction between the ocean and a freshwater spring.</title>
        <authorList>
            <person name="Yoon J.-H."/>
        </authorList>
    </citation>
    <scope>NUCLEOTIDE SEQUENCE [LARGE SCALE GENOMIC DNA]</scope>
    <source>
        <strain evidence="1 2">SSKS-13</strain>
    </source>
</reference>
<comment type="caution">
    <text evidence="1">The sequence shown here is derived from an EMBL/GenBank/DDBJ whole genome shotgun (WGS) entry which is preliminary data.</text>
</comment>
<dbReference type="RefSeq" id="WP_136694490.1">
    <property type="nucleotide sequence ID" value="NZ_SSHH01000004.1"/>
</dbReference>
<sequence length="325" mass="35688">MRRAIMAGILKEAMWIHGHSMKIEYESRIERSWRAGFYIRVVGRPGTTNWFHFHIPTPVIVKDKRLMVDSAMLRFRCGSNRTAVTNVHVYDGERKIVSYDGLSERPTGSFAFRRYNVPGKPDIRWGAGISVGVSFGTGTDAERTIEFSSAGVDFNLYETLNVHVKTLTAPNIPIDTMFDAMRQVYEPTGIRVVRASDETLNLPALNICDVGSCVSGSTTAEQNTLFGNRNNVGNDDVVIYFVQATNPPFFGCAAHPNNRPGAVVAQTATQWTMAHEIGHVLGLNHVSNSDRLMTGGGTNNITNPPPDLTSGEIGTMKGSNLTINP</sequence>
<proteinExistence type="predicted"/>
<dbReference type="Pfam" id="PF13583">
    <property type="entry name" value="Reprolysin_4"/>
    <property type="match status" value="1"/>
</dbReference>
<dbReference type="InterPro" id="IPR046731">
    <property type="entry name" value="DUF6623"/>
</dbReference>
<evidence type="ECO:0000313" key="1">
    <source>
        <dbReference type="EMBL" id="TIX48916.1"/>
    </source>
</evidence>
<dbReference type="AlphaFoldDB" id="A0A4T3EWJ2"/>
<organism evidence="1 2">
    <name type="scientific">Alteraurantiacibacter aquimixticola</name>
    <dbReference type="NCBI Taxonomy" id="2489173"/>
    <lineage>
        <taxon>Bacteria</taxon>
        <taxon>Pseudomonadati</taxon>
        <taxon>Pseudomonadota</taxon>
        <taxon>Alphaproteobacteria</taxon>
        <taxon>Sphingomonadales</taxon>
        <taxon>Erythrobacteraceae</taxon>
        <taxon>Alteraurantiacibacter</taxon>
    </lineage>
</organism>
<dbReference type="Proteomes" id="UP000309389">
    <property type="component" value="Unassembled WGS sequence"/>
</dbReference>
<dbReference type="InterPro" id="IPR024079">
    <property type="entry name" value="MetalloPept_cat_dom_sf"/>
</dbReference>